<reference evidence="3 4" key="1">
    <citation type="submission" date="2017-09" db="EMBL/GenBank/DDBJ databases">
        <authorList>
            <person name="Kim K.H."/>
            <person name="Chun B.H."/>
            <person name="Han G.S."/>
            <person name="Hyun S.G."/>
            <person name="Jeon C.O."/>
        </authorList>
    </citation>
    <scope>NUCLEOTIDE SEQUENCE [LARGE SCALE GENOMIC DNA]</scope>
    <source>
        <strain evidence="3 4">SH</strain>
    </source>
</reference>
<evidence type="ECO:0000313" key="4">
    <source>
        <dbReference type="Proteomes" id="UP000256572"/>
    </source>
</evidence>
<accession>A0AAN1PIA1</accession>
<dbReference type="SMART" id="SM00717">
    <property type="entry name" value="SANT"/>
    <property type="match status" value="1"/>
</dbReference>
<dbReference type="EMBL" id="CP023189">
    <property type="protein sequence ID" value="AXN00776.1"/>
    <property type="molecule type" value="Genomic_DNA"/>
</dbReference>
<dbReference type="InterPro" id="IPR001005">
    <property type="entry name" value="SANT/Myb"/>
</dbReference>
<protein>
    <recommendedName>
        <fullName evidence="2">Myb-like domain-containing protein</fullName>
    </recommendedName>
</protein>
<name>A0AAN1PIA1_9PROT</name>
<evidence type="ECO:0000259" key="2">
    <source>
        <dbReference type="PROSITE" id="PS50090"/>
    </source>
</evidence>
<feature type="domain" description="Myb-like" evidence="2">
    <location>
        <begin position="5"/>
        <end position="48"/>
    </location>
</feature>
<dbReference type="Pfam" id="PF00249">
    <property type="entry name" value="Myb_DNA-binding"/>
    <property type="match status" value="1"/>
</dbReference>
<dbReference type="Gene3D" id="1.10.10.60">
    <property type="entry name" value="Homeodomain-like"/>
    <property type="match status" value="1"/>
</dbReference>
<dbReference type="PROSITE" id="PS50090">
    <property type="entry name" value="MYB_LIKE"/>
    <property type="match status" value="1"/>
</dbReference>
<dbReference type="InterPro" id="IPR009057">
    <property type="entry name" value="Homeodomain-like_sf"/>
</dbReference>
<dbReference type="Proteomes" id="UP000256572">
    <property type="component" value="Chromosome"/>
</dbReference>
<proteinExistence type="predicted"/>
<dbReference type="AlphaFoldDB" id="A0AAN1PIA1"/>
<feature type="compositionally biased region" description="Basic and acidic residues" evidence="1">
    <location>
        <begin position="51"/>
        <end position="63"/>
    </location>
</feature>
<feature type="region of interest" description="Disordered" evidence="1">
    <location>
        <begin position="51"/>
        <end position="89"/>
    </location>
</feature>
<dbReference type="RefSeq" id="WP_089178788.1">
    <property type="nucleotide sequence ID" value="NZ_CP023189.1"/>
</dbReference>
<sequence>MTDGRSNWTKEEIDLVVGLRTQGHAWRAIARRLGRSDTMCRFQYERYTGEKVSGDSRLPDKSAAETSPQLKVSDIRAERAPNSEPLPIGHPVIMKGLWNGLERWRDSTDIDQ</sequence>
<evidence type="ECO:0000313" key="3">
    <source>
        <dbReference type="EMBL" id="AXN00776.1"/>
    </source>
</evidence>
<dbReference type="SUPFAM" id="SSF46689">
    <property type="entry name" value="Homeodomain-like"/>
    <property type="match status" value="1"/>
</dbReference>
<evidence type="ECO:0000256" key="1">
    <source>
        <dbReference type="SAM" id="MobiDB-lite"/>
    </source>
</evidence>
<organism evidence="3 4">
    <name type="scientific">Acetobacter pomorum</name>
    <dbReference type="NCBI Taxonomy" id="65959"/>
    <lineage>
        <taxon>Bacteria</taxon>
        <taxon>Pseudomonadati</taxon>
        <taxon>Pseudomonadota</taxon>
        <taxon>Alphaproteobacteria</taxon>
        <taxon>Acetobacterales</taxon>
        <taxon>Acetobacteraceae</taxon>
        <taxon>Acetobacter</taxon>
    </lineage>
</organism>
<gene>
    <name evidence="3" type="ORF">CJF59_09590</name>
</gene>
<reference evidence="3 4" key="2">
    <citation type="submission" date="2018-08" db="EMBL/GenBank/DDBJ databases">
        <title>Acetobacter oryzifermentans sp. nov., isolated from Korea traditional vinegar and reclassification of Acetobacter pasteurianus subsp. ascendens (Henneberg 1898) as Acetobacter ascendens comb. nov.</title>
        <authorList>
            <person name="Cho G.Y."/>
            <person name="Lee S.H."/>
        </authorList>
    </citation>
    <scope>NUCLEOTIDE SEQUENCE [LARGE SCALE GENOMIC DNA]</scope>
    <source>
        <strain evidence="3 4">SH</strain>
    </source>
</reference>